<reference evidence="1 2" key="1">
    <citation type="submission" date="2018-05" db="EMBL/GenBank/DDBJ databases">
        <title>Evolution of GPA BGCs.</title>
        <authorList>
            <person name="Waglechner N."/>
            <person name="Wright G.D."/>
        </authorList>
    </citation>
    <scope>NUCLEOTIDE SEQUENCE [LARGE SCALE GENOMIC DNA]</scope>
    <source>
        <strain evidence="1 2">A82846</strain>
    </source>
</reference>
<sequence>MGPAGATTNAFRSAEGVELGGGWAVDSALFSHQRAMARTTSTRTAAAAAVDERVRLTTAI</sequence>
<protein>
    <submittedName>
        <fullName evidence="1">Uncharacterized protein</fullName>
    </submittedName>
</protein>
<accession>A0A428ZA19</accession>
<dbReference type="EMBL" id="QHKI01000014">
    <property type="protein sequence ID" value="RSM84903.1"/>
    <property type="molecule type" value="Genomic_DNA"/>
</dbReference>
<organism evidence="1 2">
    <name type="scientific">Kibdelosporangium aridum</name>
    <dbReference type="NCBI Taxonomy" id="2030"/>
    <lineage>
        <taxon>Bacteria</taxon>
        <taxon>Bacillati</taxon>
        <taxon>Actinomycetota</taxon>
        <taxon>Actinomycetes</taxon>
        <taxon>Pseudonocardiales</taxon>
        <taxon>Pseudonocardiaceae</taxon>
        <taxon>Kibdelosporangium</taxon>
    </lineage>
</organism>
<comment type="caution">
    <text evidence="1">The sequence shown here is derived from an EMBL/GenBank/DDBJ whole genome shotgun (WGS) entry which is preliminary data.</text>
</comment>
<dbReference type="AlphaFoldDB" id="A0A428ZA19"/>
<name>A0A428ZA19_KIBAR</name>
<dbReference type="Proteomes" id="UP000287547">
    <property type="component" value="Unassembled WGS sequence"/>
</dbReference>
<proteinExistence type="predicted"/>
<gene>
    <name evidence="1" type="ORF">DMH04_18725</name>
</gene>
<evidence type="ECO:0000313" key="1">
    <source>
        <dbReference type="EMBL" id="RSM84903.1"/>
    </source>
</evidence>
<evidence type="ECO:0000313" key="2">
    <source>
        <dbReference type="Proteomes" id="UP000287547"/>
    </source>
</evidence>